<evidence type="ECO:0000313" key="13">
    <source>
        <dbReference type="EMBL" id="ABM03908.1"/>
    </source>
</evidence>
<dbReference type="PANTHER" id="PTHR23404">
    <property type="entry name" value="MOLYBDOPTERIN SYNTHASE RELATED"/>
    <property type="match status" value="1"/>
</dbReference>
<dbReference type="InterPro" id="IPR003448">
    <property type="entry name" value="Mopterin_biosynth_MoaE"/>
</dbReference>
<comment type="similarity">
    <text evidence="2">Belongs to the MoaE family.</text>
</comment>
<dbReference type="EC" id="2.8.1.12" evidence="3"/>
<dbReference type="RefSeq" id="WP_011770468.1">
    <property type="nucleotide sequence ID" value="NC_008709.1"/>
</dbReference>
<evidence type="ECO:0000313" key="14">
    <source>
        <dbReference type="Proteomes" id="UP000000639"/>
    </source>
</evidence>
<evidence type="ECO:0000256" key="4">
    <source>
        <dbReference type="ARBA" id="ARBA00013858"/>
    </source>
</evidence>
<dbReference type="CDD" id="cd00756">
    <property type="entry name" value="MoaE"/>
    <property type="match status" value="1"/>
</dbReference>
<dbReference type="GO" id="GO:0030366">
    <property type="term" value="F:molybdopterin synthase activity"/>
    <property type="evidence" value="ECO:0007669"/>
    <property type="project" value="UniProtKB-EC"/>
</dbReference>
<accession>A1SWP3</accession>
<proteinExistence type="inferred from homology"/>
<dbReference type="EMBL" id="CP000510">
    <property type="protein sequence ID" value="ABM03908.1"/>
    <property type="molecule type" value="Genomic_DNA"/>
</dbReference>
<keyword evidence="5" id="KW-0808">Transferase</keyword>
<dbReference type="SUPFAM" id="SSF54690">
    <property type="entry name" value="Molybdopterin synthase subunit MoaE"/>
    <property type="match status" value="1"/>
</dbReference>
<organism evidence="13 14">
    <name type="scientific">Psychromonas ingrahamii (strain DSM 17664 / CCUG 51855 / 37)</name>
    <dbReference type="NCBI Taxonomy" id="357804"/>
    <lineage>
        <taxon>Bacteria</taxon>
        <taxon>Pseudomonadati</taxon>
        <taxon>Pseudomonadota</taxon>
        <taxon>Gammaproteobacteria</taxon>
        <taxon>Alteromonadales</taxon>
        <taxon>Psychromonadaceae</taxon>
        <taxon>Psychromonas</taxon>
    </lineage>
</organism>
<dbReference type="Proteomes" id="UP000000639">
    <property type="component" value="Chromosome"/>
</dbReference>
<comment type="subunit">
    <text evidence="7">Heterotetramer of 2 MoaD subunits and 2 MoaE subunits. Also stable as homodimer. The enzyme changes between these two forms during catalysis.</text>
</comment>
<dbReference type="Gene3D" id="3.90.1170.40">
    <property type="entry name" value="Molybdopterin biosynthesis MoaE subunit"/>
    <property type="match status" value="1"/>
</dbReference>
<evidence type="ECO:0000256" key="10">
    <source>
        <dbReference type="ARBA" id="ARBA00030781"/>
    </source>
</evidence>
<sequence length="148" mass="17111">MIRVQTEDFNQQREYDRLREQSSVGAVVTFTGLVRDFNQGEQVASLTLEHYPLMTEKSLAQIVMQAKQRWNILACTLIHRVGELKISEQIVFVGIATAHRQDAFAACEYIMDYLKTEAPFWKKECNSQGTSYWVDARESDRSALNKWS</sequence>
<keyword evidence="14" id="KW-1185">Reference proteome</keyword>
<dbReference type="eggNOG" id="COG0314">
    <property type="taxonomic scope" value="Bacteria"/>
</dbReference>
<evidence type="ECO:0000256" key="5">
    <source>
        <dbReference type="ARBA" id="ARBA00022679"/>
    </source>
</evidence>
<evidence type="ECO:0000256" key="12">
    <source>
        <dbReference type="ARBA" id="ARBA00049878"/>
    </source>
</evidence>
<dbReference type="HOGENOM" id="CLU_089568_2_1_6"/>
<dbReference type="Pfam" id="PF02391">
    <property type="entry name" value="MoaE"/>
    <property type="match status" value="1"/>
</dbReference>
<evidence type="ECO:0000256" key="11">
    <source>
        <dbReference type="ARBA" id="ARBA00032474"/>
    </source>
</evidence>
<dbReference type="InterPro" id="IPR036563">
    <property type="entry name" value="MoaE_sf"/>
</dbReference>
<evidence type="ECO:0000256" key="2">
    <source>
        <dbReference type="ARBA" id="ARBA00005426"/>
    </source>
</evidence>
<dbReference type="OrthoDB" id="9803224at2"/>
<evidence type="ECO:0000256" key="6">
    <source>
        <dbReference type="ARBA" id="ARBA00023150"/>
    </source>
</evidence>
<dbReference type="STRING" id="357804.Ping_2167"/>
<dbReference type="NCBIfam" id="NF007959">
    <property type="entry name" value="PRK10678.1"/>
    <property type="match status" value="1"/>
</dbReference>
<dbReference type="KEGG" id="pin:Ping_2167"/>
<comment type="pathway">
    <text evidence="1">Cofactor biosynthesis; molybdopterin biosynthesis.</text>
</comment>
<comment type="catalytic activity">
    <reaction evidence="12">
        <text>2 [molybdopterin-synthase sulfur-carrier protein]-C-terminal-Gly-aminoethanethioate + cyclic pyranopterin phosphate + H2O = molybdopterin + 2 [molybdopterin-synthase sulfur-carrier protein]-C-terminal Gly-Gly + 2 H(+)</text>
        <dbReference type="Rhea" id="RHEA:26333"/>
        <dbReference type="Rhea" id="RHEA-COMP:12202"/>
        <dbReference type="Rhea" id="RHEA-COMP:19907"/>
        <dbReference type="ChEBI" id="CHEBI:15377"/>
        <dbReference type="ChEBI" id="CHEBI:15378"/>
        <dbReference type="ChEBI" id="CHEBI:58698"/>
        <dbReference type="ChEBI" id="CHEBI:59648"/>
        <dbReference type="ChEBI" id="CHEBI:90778"/>
        <dbReference type="ChEBI" id="CHEBI:232372"/>
        <dbReference type="EC" id="2.8.1.12"/>
    </reaction>
</comment>
<name>A1SWP3_PSYIN</name>
<evidence type="ECO:0000256" key="1">
    <source>
        <dbReference type="ARBA" id="ARBA00005046"/>
    </source>
</evidence>
<evidence type="ECO:0000256" key="9">
    <source>
        <dbReference type="ARBA" id="ARBA00030407"/>
    </source>
</evidence>
<evidence type="ECO:0000256" key="3">
    <source>
        <dbReference type="ARBA" id="ARBA00011950"/>
    </source>
</evidence>
<reference evidence="13 14" key="1">
    <citation type="submission" date="2007-01" db="EMBL/GenBank/DDBJ databases">
        <title>Complete sequence of Psychromonas ingrahamii 37.</title>
        <authorList>
            <consortium name="US DOE Joint Genome Institute"/>
            <person name="Copeland A."/>
            <person name="Lucas S."/>
            <person name="Lapidus A."/>
            <person name="Barry K."/>
            <person name="Detter J.C."/>
            <person name="Glavina del Rio T."/>
            <person name="Hammon N."/>
            <person name="Israni S."/>
            <person name="Dalin E."/>
            <person name="Tice H."/>
            <person name="Pitluck S."/>
            <person name="Thompson L.S."/>
            <person name="Brettin T."/>
            <person name="Bruce D."/>
            <person name="Han C."/>
            <person name="Tapia R."/>
            <person name="Schmutz J."/>
            <person name="Larimer F."/>
            <person name="Land M."/>
            <person name="Hauser L."/>
            <person name="Kyrpides N."/>
            <person name="Ivanova N."/>
            <person name="Staley J."/>
            <person name="Richardson P."/>
        </authorList>
    </citation>
    <scope>NUCLEOTIDE SEQUENCE [LARGE SCALE GENOMIC DNA]</scope>
    <source>
        <strain evidence="13 14">37</strain>
    </source>
</reference>
<dbReference type="GO" id="GO:0006777">
    <property type="term" value="P:Mo-molybdopterin cofactor biosynthetic process"/>
    <property type="evidence" value="ECO:0007669"/>
    <property type="project" value="UniProtKB-KW"/>
</dbReference>
<keyword evidence="6" id="KW-0501">Molybdenum cofactor biosynthesis</keyword>
<dbReference type="AlphaFoldDB" id="A1SWP3"/>
<dbReference type="UniPathway" id="UPA00344"/>
<gene>
    <name evidence="13" type="ordered locus">Ping_2167</name>
</gene>
<evidence type="ECO:0000256" key="8">
    <source>
        <dbReference type="ARBA" id="ARBA00029745"/>
    </source>
</evidence>
<evidence type="ECO:0000256" key="7">
    <source>
        <dbReference type="ARBA" id="ARBA00026066"/>
    </source>
</evidence>
<protein>
    <recommendedName>
        <fullName evidence="4">Molybdopterin synthase catalytic subunit</fullName>
        <ecNumber evidence="3">2.8.1.12</ecNumber>
    </recommendedName>
    <alternativeName>
        <fullName evidence="10">MPT synthase subunit 2</fullName>
    </alternativeName>
    <alternativeName>
        <fullName evidence="8">Molybdenum cofactor biosynthesis protein E</fullName>
    </alternativeName>
    <alternativeName>
        <fullName evidence="9">Molybdopterin-converting factor large subunit</fullName>
    </alternativeName>
    <alternativeName>
        <fullName evidence="11">Molybdopterin-converting factor subunit 2</fullName>
    </alternativeName>
</protein>
<dbReference type="FunFam" id="3.90.1170.40:FF:000001">
    <property type="entry name" value="Molybdopterin synthase catalytic subunit MoaE"/>
    <property type="match status" value="1"/>
</dbReference>